<dbReference type="Pfam" id="PF04464">
    <property type="entry name" value="Glyphos_transf"/>
    <property type="match status" value="1"/>
</dbReference>
<dbReference type="EMBL" id="JACHJP010000009">
    <property type="protein sequence ID" value="MBB4919210.1"/>
    <property type="molecule type" value="Genomic_DNA"/>
</dbReference>
<dbReference type="GO" id="GO:0016020">
    <property type="term" value="C:membrane"/>
    <property type="evidence" value="ECO:0007669"/>
    <property type="project" value="InterPro"/>
</dbReference>
<protein>
    <recommendedName>
        <fullName evidence="3">Translation initiation factor 2</fullName>
    </recommendedName>
</protein>
<name>A0A7W7QSZ9_9ACTN</name>
<evidence type="ECO:0000313" key="2">
    <source>
        <dbReference type="Proteomes" id="UP000552644"/>
    </source>
</evidence>
<evidence type="ECO:0000313" key="1">
    <source>
        <dbReference type="EMBL" id="MBB4919210.1"/>
    </source>
</evidence>
<accession>A0A7W7QSZ9</accession>
<dbReference type="RefSeq" id="WP_184721231.1">
    <property type="nucleotide sequence ID" value="NZ_JACHJP010000009.1"/>
</dbReference>
<dbReference type="Proteomes" id="UP000552644">
    <property type="component" value="Unassembled WGS sequence"/>
</dbReference>
<dbReference type="InterPro" id="IPR043148">
    <property type="entry name" value="TagF_C"/>
</dbReference>
<dbReference type="GO" id="GO:0047355">
    <property type="term" value="F:CDP-glycerol glycerophosphotransferase activity"/>
    <property type="evidence" value="ECO:0007669"/>
    <property type="project" value="InterPro"/>
</dbReference>
<dbReference type="AlphaFoldDB" id="A0A7W7QSZ9"/>
<gene>
    <name evidence="1" type="ORF">FHS44_006352</name>
</gene>
<reference evidence="1 2" key="1">
    <citation type="submission" date="2020-08" db="EMBL/GenBank/DDBJ databases">
        <title>Genomic Encyclopedia of Type Strains, Phase III (KMG-III): the genomes of soil and plant-associated and newly described type strains.</title>
        <authorList>
            <person name="Whitman W."/>
        </authorList>
    </citation>
    <scope>NUCLEOTIDE SEQUENCE [LARGE SCALE GENOMIC DNA]</scope>
    <source>
        <strain evidence="1 2">CECT 8840</strain>
    </source>
</reference>
<proteinExistence type="predicted"/>
<sequence length="562" mass="61217">MSGEDRPWTGGSPAGTWGTVRTRRSVLAVARNMTSAGRLLDVLPMFGSDLRVRTLFTTVEGSAFDDGLDGYLREAGARTIPWAEAVATRFDLALAANANGDLHRLDAPLLLMPHGAGHNRLLRTGNGYGPEVSGLARSQLVRDGRVVPAAIALSHHEQLGRLARYCPEAVTVATVTGDPSFDRLVAHLPRRNRYRRALGVPDGLKLVLVSSTWGEHSLYGSNGDVLSHLLAELPLDEYRVALVTHPNIPLHHGELQLRLWLARERGAGLTVIPPERGWQAALIASDVVVGDHGSVTFYGAALGRPVLLASSGRETQELDPSSPTAELCGVLPRLDRRRGLLEQVDKAVSAHVPGAYAQVTGRTLGNLGHAGESLREVAYRLMDLTRPPGSAPATPFAEPYDEPWETERPVASFLVETRADGETVTLRRFPADVARPPDEEPREMHLAVDAEELDLRLLESAAVITHRDGSPEWAWETVRRHPGCALAATVIDERRVRVLLRREGREVVLGLPETSRVTDVSCLPSVLYGWLVAERRDGELPATLRLRLGAVEERVEVSPVLS</sequence>
<dbReference type="SUPFAM" id="SSF53756">
    <property type="entry name" value="UDP-Glycosyltransferase/glycogen phosphorylase"/>
    <property type="match status" value="1"/>
</dbReference>
<organism evidence="1 2">
    <name type="scientific">Streptosporangium saharense</name>
    <dbReference type="NCBI Taxonomy" id="1706840"/>
    <lineage>
        <taxon>Bacteria</taxon>
        <taxon>Bacillati</taxon>
        <taxon>Actinomycetota</taxon>
        <taxon>Actinomycetes</taxon>
        <taxon>Streptosporangiales</taxon>
        <taxon>Streptosporangiaceae</taxon>
        <taxon>Streptosporangium</taxon>
    </lineage>
</organism>
<dbReference type="InterPro" id="IPR007554">
    <property type="entry name" value="Glycerophosphate_synth"/>
</dbReference>
<comment type="caution">
    <text evidence="1">The sequence shown here is derived from an EMBL/GenBank/DDBJ whole genome shotgun (WGS) entry which is preliminary data.</text>
</comment>
<dbReference type="Gene3D" id="3.40.50.12580">
    <property type="match status" value="1"/>
</dbReference>
<evidence type="ECO:0008006" key="3">
    <source>
        <dbReference type="Google" id="ProtNLM"/>
    </source>
</evidence>
<keyword evidence="2" id="KW-1185">Reference proteome</keyword>